<evidence type="ECO:0000256" key="2">
    <source>
        <dbReference type="ARBA" id="ARBA00022679"/>
    </source>
</evidence>
<gene>
    <name evidence="3" type="ORF">ACFSYS_13890</name>
</gene>
<sequence>MKILIIQMKMIGDVLTSSILFEALREKYPEAELHYLVFEHTLPIVENNPFIDYVIVYKKDQRFSELAKNIRAQKYNVVIDVLSNLKTAMLTGISGAKIKVSYDKFYTRRVSTHVFSRNIQAKTIAGSAIEKRLRMLSPLSPDFPTEIKPKIYLTETEIEKAKATLTASEIDLNKTIYMIGALGSNHKKTYPLPYFAKLLDQIVGSTKAELLFNYMPSQRGEIEKLFDLCQPGTQQHIHLNIYGKNLREFLALTYHCDALIGNEGGGVNMAKALNVPSFAIFAPPLNKSNWNMYEDGNKNVSVHLKDYKPKLFEVKPEKQLKKEWEPFYQKFLPELIENDLHQFLKNNSK</sequence>
<evidence type="ECO:0000313" key="4">
    <source>
        <dbReference type="Proteomes" id="UP001597438"/>
    </source>
</evidence>
<dbReference type="InterPro" id="IPR051199">
    <property type="entry name" value="LPS_LOS_Heptosyltrfase"/>
</dbReference>
<protein>
    <submittedName>
        <fullName evidence="3">Glycosyltransferase family 9 protein</fullName>
    </submittedName>
</protein>
<reference evidence="4" key="1">
    <citation type="journal article" date="2019" name="Int. J. Syst. Evol. Microbiol.">
        <title>The Global Catalogue of Microorganisms (GCM) 10K type strain sequencing project: providing services to taxonomists for standard genome sequencing and annotation.</title>
        <authorList>
            <consortium name="The Broad Institute Genomics Platform"/>
            <consortium name="The Broad Institute Genome Sequencing Center for Infectious Disease"/>
            <person name="Wu L."/>
            <person name="Ma J."/>
        </authorList>
    </citation>
    <scope>NUCLEOTIDE SEQUENCE [LARGE SCALE GENOMIC DNA]</scope>
    <source>
        <strain evidence="4">KCTC 52925</strain>
    </source>
</reference>
<evidence type="ECO:0000313" key="3">
    <source>
        <dbReference type="EMBL" id="MFD2834379.1"/>
    </source>
</evidence>
<name>A0ABW5X7P5_9FLAO</name>
<comment type="caution">
    <text evidence="3">The sequence shown here is derived from an EMBL/GenBank/DDBJ whole genome shotgun (WGS) entry which is preliminary data.</text>
</comment>
<evidence type="ECO:0000256" key="1">
    <source>
        <dbReference type="ARBA" id="ARBA00022676"/>
    </source>
</evidence>
<organism evidence="3 4">
    <name type="scientific">Christiangramia antarctica</name>
    <dbReference type="NCBI Taxonomy" id="2058158"/>
    <lineage>
        <taxon>Bacteria</taxon>
        <taxon>Pseudomonadati</taxon>
        <taxon>Bacteroidota</taxon>
        <taxon>Flavobacteriia</taxon>
        <taxon>Flavobacteriales</taxon>
        <taxon>Flavobacteriaceae</taxon>
        <taxon>Christiangramia</taxon>
    </lineage>
</organism>
<dbReference type="Proteomes" id="UP001597438">
    <property type="component" value="Unassembled WGS sequence"/>
</dbReference>
<dbReference type="Pfam" id="PF01075">
    <property type="entry name" value="Glyco_transf_9"/>
    <property type="match status" value="1"/>
</dbReference>
<dbReference type="EMBL" id="JBHUOJ010000032">
    <property type="protein sequence ID" value="MFD2834379.1"/>
    <property type="molecule type" value="Genomic_DNA"/>
</dbReference>
<keyword evidence="1" id="KW-0328">Glycosyltransferase</keyword>
<keyword evidence="4" id="KW-1185">Reference proteome</keyword>
<dbReference type="PANTHER" id="PTHR30160:SF7">
    <property type="entry name" value="ADP-HEPTOSE--LPS HEPTOSYLTRANSFERASE 2"/>
    <property type="match status" value="1"/>
</dbReference>
<dbReference type="PANTHER" id="PTHR30160">
    <property type="entry name" value="TETRAACYLDISACCHARIDE 4'-KINASE-RELATED"/>
    <property type="match status" value="1"/>
</dbReference>
<accession>A0ABW5X7P5</accession>
<dbReference type="RefSeq" id="WP_251738994.1">
    <property type="nucleotide sequence ID" value="NZ_JBHUOJ010000032.1"/>
</dbReference>
<keyword evidence="2" id="KW-0808">Transferase</keyword>
<dbReference type="SUPFAM" id="SSF53756">
    <property type="entry name" value="UDP-Glycosyltransferase/glycogen phosphorylase"/>
    <property type="match status" value="1"/>
</dbReference>
<dbReference type="Gene3D" id="3.40.50.2000">
    <property type="entry name" value="Glycogen Phosphorylase B"/>
    <property type="match status" value="2"/>
</dbReference>
<dbReference type="InterPro" id="IPR002201">
    <property type="entry name" value="Glyco_trans_9"/>
</dbReference>
<proteinExistence type="predicted"/>
<dbReference type="CDD" id="cd03789">
    <property type="entry name" value="GT9_LPS_heptosyltransferase"/>
    <property type="match status" value="1"/>
</dbReference>